<proteinExistence type="predicted"/>
<reference evidence="1 2" key="1">
    <citation type="submission" date="2015-12" db="EMBL/GenBank/DDBJ databases">
        <authorList>
            <person name="Shamseldin A."/>
            <person name="Moawad H."/>
            <person name="Abd El-Rahim W.M."/>
            <person name="Sadowsky M.J."/>
        </authorList>
    </citation>
    <scope>NUCLEOTIDE SEQUENCE [LARGE SCALE GENOMIC DNA]</scope>
    <source>
        <strain evidence="1 2">SM2</strain>
    </source>
</reference>
<dbReference type="RefSeq" id="WP_008251131.1">
    <property type="nucleotide sequence ID" value="NZ_CP014544.1"/>
</dbReference>
<organism evidence="1 2">
    <name type="scientific">Zhongshania aliphaticivorans</name>
    <dbReference type="NCBI Taxonomy" id="1470434"/>
    <lineage>
        <taxon>Bacteria</taxon>
        <taxon>Pseudomonadati</taxon>
        <taxon>Pseudomonadota</taxon>
        <taxon>Gammaproteobacteria</taxon>
        <taxon>Cellvibrionales</taxon>
        <taxon>Spongiibacteraceae</taxon>
        <taxon>Zhongshania</taxon>
    </lineage>
</organism>
<evidence type="ECO:0000313" key="1">
    <source>
        <dbReference type="EMBL" id="AMO67054.1"/>
    </source>
</evidence>
<dbReference type="KEGG" id="zal:AZF00_01480"/>
<name>A0A127M1E7_9GAMM</name>
<protein>
    <submittedName>
        <fullName evidence="1">Uncharacterized protein</fullName>
    </submittedName>
</protein>
<gene>
    <name evidence="1" type="ORF">AZF00_01480</name>
</gene>
<dbReference type="STRING" id="1470434.AZF00_01480"/>
<accession>A0A127M1E7</accession>
<dbReference type="EMBL" id="CP014544">
    <property type="protein sequence ID" value="AMO67054.1"/>
    <property type="molecule type" value="Genomic_DNA"/>
</dbReference>
<sequence>MEGELKKYTKLTEEQLKTTYANWYSANTGRDELASLSRDNIEGAIKFANALQQKPLCFSYSPVQILAGCLIFCGCGDKPKEWAEAADPQQVALEFFENGEFDEYFDALTDEEQSTALSMIFAVASNLQSAQIFSKSIHELLLDFEHGDDDALFSAIVVDRSVMSMPLAQLRIQLAEIMGDEDFFDKLAKAIKKTRPARPDQRLDDARVILYVLDDVGVLAELTNSELTKCLVDDLQVYDDDGRADTGAAVAKFAQRFKKARTSKP</sequence>
<dbReference type="Proteomes" id="UP000074119">
    <property type="component" value="Chromosome"/>
</dbReference>
<evidence type="ECO:0000313" key="2">
    <source>
        <dbReference type="Proteomes" id="UP000074119"/>
    </source>
</evidence>
<dbReference type="AlphaFoldDB" id="A0A127M1E7"/>